<feature type="region of interest" description="Disordered" evidence="1">
    <location>
        <begin position="29"/>
        <end position="55"/>
    </location>
</feature>
<comment type="caution">
    <text evidence="2">The sequence shown here is derived from an EMBL/GenBank/DDBJ whole genome shotgun (WGS) entry which is preliminary data.</text>
</comment>
<keyword evidence="3" id="KW-1185">Reference proteome</keyword>
<evidence type="ECO:0000313" key="2">
    <source>
        <dbReference type="EMBL" id="KAK1320371.1"/>
    </source>
</evidence>
<evidence type="ECO:0000313" key="3">
    <source>
        <dbReference type="Proteomes" id="UP001180020"/>
    </source>
</evidence>
<gene>
    <name evidence="2" type="ORF">QJS10_CPA03g01420</name>
</gene>
<organism evidence="2 3">
    <name type="scientific">Acorus calamus</name>
    <name type="common">Sweet flag</name>
    <dbReference type="NCBI Taxonomy" id="4465"/>
    <lineage>
        <taxon>Eukaryota</taxon>
        <taxon>Viridiplantae</taxon>
        <taxon>Streptophyta</taxon>
        <taxon>Embryophyta</taxon>
        <taxon>Tracheophyta</taxon>
        <taxon>Spermatophyta</taxon>
        <taxon>Magnoliopsida</taxon>
        <taxon>Liliopsida</taxon>
        <taxon>Acoraceae</taxon>
        <taxon>Acorus</taxon>
    </lineage>
</organism>
<dbReference type="Proteomes" id="UP001180020">
    <property type="component" value="Unassembled WGS sequence"/>
</dbReference>
<dbReference type="EMBL" id="JAUJYO010000003">
    <property type="protein sequence ID" value="KAK1320371.1"/>
    <property type="molecule type" value="Genomic_DNA"/>
</dbReference>
<feature type="compositionally biased region" description="Basic and acidic residues" evidence="1">
    <location>
        <begin position="43"/>
        <end position="55"/>
    </location>
</feature>
<dbReference type="AlphaFoldDB" id="A0AAV9F4J3"/>
<reference evidence="2" key="2">
    <citation type="submission" date="2023-06" db="EMBL/GenBank/DDBJ databases">
        <authorList>
            <person name="Ma L."/>
            <person name="Liu K.-W."/>
            <person name="Li Z."/>
            <person name="Hsiao Y.-Y."/>
            <person name="Qi Y."/>
            <person name="Fu T."/>
            <person name="Tang G."/>
            <person name="Zhang D."/>
            <person name="Sun W.-H."/>
            <person name="Liu D.-K."/>
            <person name="Li Y."/>
            <person name="Chen G.-Z."/>
            <person name="Liu X.-D."/>
            <person name="Liao X.-Y."/>
            <person name="Jiang Y.-T."/>
            <person name="Yu X."/>
            <person name="Hao Y."/>
            <person name="Huang J."/>
            <person name="Zhao X.-W."/>
            <person name="Ke S."/>
            <person name="Chen Y.-Y."/>
            <person name="Wu W.-L."/>
            <person name="Hsu J.-L."/>
            <person name="Lin Y.-F."/>
            <person name="Huang M.-D."/>
            <person name="Li C.-Y."/>
            <person name="Huang L."/>
            <person name="Wang Z.-W."/>
            <person name="Zhao X."/>
            <person name="Zhong W.-Y."/>
            <person name="Peng D.-H."/>
            <person name="Ahmad S."/>
            <person name="Lan S."/>
            <person name="Zhang J.-S."/>
            <person name="Tsai W.-C."/>
            <person name="Van De Peer Y."/>
            <person name="Liu Z.-J."/>
        </authorList>
    </citation>
    <scope>NUCLEOTIDE SEQUENCE</scope>
    <source>
        <strain evidence="2">CP</strain>
        <tissue evidence="2">Leaves</tissue>
    </source>
</reference>
<accession>A0AAV9F4J3</accession>
<proteinExistence type="predicted"/>
<name>A0AAV9F4J3_ACOCL</name>
<sequence>MSVVVMCDDDMEVGLEVQKDANVDALEGDVEPAIGGGGGGREGAFEGDRSQRRWG</sequence>
<reference evidence="2" key="1">
    <citation type="journal article" date="2023" name="Nat. Commun.">
        <title>Diploid and tetraploid genomes of Acorus and the evolution of monocots.</title>
        <authorList>
            <person name="Ma L."/>
            <person name="Liu K.W."/>
            <person name="Li Z."/>
            <person name="Hsiao Y.Y."/>
            <person name="Qi Y."/>
            <person name="Fu T."/>
            <person name="Tang G.D."/>
            <person name="Zhang D."/>
            <person name="Sun W.H."/>
            <person name="Liu D.K."/>
            <person name="Li Y."/>
            <person name="Chen G.Z."/>
            <person name="Liu X.D."/>
            <person name="Liao X.Y."/>
            <person name="Jiang Y.T."/>
            <person name="Yu X."/>
            <person name="Hao Y."/>
            <person name="Huang J."/>
            <person name="Zhao X.W."/>
            <person name="Ke S."/>
            <person name="Chen Y.Y."/>
            <person name="Wu W.L."/>
            <person name="Hsu J.L."/>
            <person name="Lin Y.F."/>
            <person name="Huang M.D."/>
            <person name="Li C.Y."/>
            <person name="Huang L."/>
            <person name="Wang Z.W."/>
            <person name="Zhao X."/>
            <person name="Zhong W.Y."/>
            <person name="Peng D.H."/>
            <person name="Ahmad S."/>
            <person name="Lan S."/>
            <person name="Zhang J.S."/>
            <person name="Tsai W.C."/>
            <person name="Van de Peer Y."/>
            <person name="Liu Z.J."/>
        </authorList>
    </citation>
    <scope>NUCLEOTIDE SEQUENCE</scope>
    <source>
        <strain evidence="2">CP</strain>
    </source>
</reference>
<evidence type="ECO:0000256" key="1">
    <source>
        <dbReference type="SAM" id="MobiDB-lite"/>
    </source>
</evidence>
<protein>
    <submittedName>
        <fullName evidence="2">Uncharacterized protein</fullName>
    </submittedName>
</protein>